<feature type="active site" description="Nucleophile" evidence="4">
    <location>
        <position position="238"/>
    </location>
</feature>
<gene>
    <name evidence="6" type="ORF">BJ980_003192</name>
</gene>
<evidence type="ECO:0000256" key="4">
    <source>
        <dbReference type="PROSITE-ProRule" id="PRU01100"/>
    </source>
</evidence>
<dbReference type="PANTHER" id="PTHR40079:SF4">
    <property type="entry name" value="GH26 DOMAIN-CONTAINING PROTEIN-RELATED"/>
    <property type="match status" value="1"/>
</dbReference>
<keyword evidence="2 4" id="KW-0378">Hydrolase</keyword>
<comment type="similarity">
    <text evidence="1 4">Belongs to the glycosyl hydrolase 26 family.</text>
</comment>
<dbReference type="SUPFAM" id="SSF51445">
    <property type="entry name" value="(Trans)glycosidases"/>
    <property type="match status" value="1"/>
</dbReference>
<dbReference type="Proteomes" id="UP000540656">
    <property type="component" value="Unassembled WGS sequence"/>
</dbReference>
<evidence type="ECO:0000313" key="7">
    <source>
        <dbReference type="Proteomes" id="UP000540656"/>
    </source>
</evidence>
<dbReference type="InterPro" id="IPR000805">
    <property type="entry name" value="Glyco_hydro_26"/>
</dbReference>
<feature type="active site" description="Proton donor" evidence="4">
    <location>
        <position position="139"/>
    </location>
</feature>
<dbReference type="PROSITE" id="PS51764">
    <property type="entry name" value="GH26"/>
    <property type="match status" value="1"/>
</dbReference>
<dbReference type="PANTHER" id="PTHR40079">
    <property type="entry name" value="MANNAN ENDO-1,4-BETA-MANNOSIDASE E-RELATED"/>
    <property type="match status" value="1"/>
</dbReference>
<comment type="caution">
    <text evidence="6">The sequence shown here is derived from an EMBL/GenBank/DDBJ whole genome shotgun (WGS) entry which is preliminary data.</text>
</comment>
<evidence type="ECO:0000259" key="5">
    <source>
        <dbReference type="PROSITE" id="PS51764"/>
    </source>
</evidence>
<dbReference type="GO" id="GO:0006080">
    <property type="term" value="P:substituted mannan metabolic process"/>
    <property type="evidence" value="ECO:0007669"/>
    <property type="project" value="InterPro"/>
</dbReference>
<sequence length="316" mass="35400">MARRCELLGLVILVIALAMLGTSLAVDKETGADDEAGALFGAYVDPPIYTDDERIAAVKRFETDLGRRLTIVHSYHPWAETFPSKFDRYVVERGTTLMLSWAGTGTADILSGSHDALIRTRARAVRDLGAPILLRWRWEMNRPNLQAEVESPSAYVESWRRIRAIFAAEGADQVDWVWCPIGHGFTSTRAVDYYPGDAEVDWLCVDAYSSRADEPLEPHVADFLDWASRRPHPVMLGEFSTTRVPGGGDLVAWLRETRRFVKSNPQIAAVVFFEADKGESGPHAFSPDPAALRELARWSRDPWFTPAWDAFSPPRP</sequence>
<organism evidence="6 7">
    <name type="scientific">Nocardioides daedukensis</name>
    <dbReference type="NCBI Taxonomy" id="634462"/>
    <lineage>
        <taxon>Bacteria</taxon>
        <taxon>Bacillati</taxon>
        <taxon>Actinomycetota</taxon>
        <taxon>Actinomycetes</taxon>
        <taxon>Propionibacteriales</taxon>
        <taxon>Nocardioidaceae</taxon>
        <taxon>Nocardioides</taxon>
    </lineage>
</organism>
<dbReference type="EMBL" id="JACCAA010000001">
    <property type="protein sequence ID" value="NYG60269.1"/>
    <property type="molecule type" value="Genomic_DNA"/>
</dbReference>
<dbReference type="RefSeq" id="WP_179503212.1">
    <property type="nucleotide sequence ID" value="NZ_JACCAA010000001.1"/>
</dbReference>
<keyword evidence="3 4" id="KW-0326">Glycosidase</keyword>
<reference evidence="6 7" key="1">
    <citation type="submission" date="2020-07" db="EMBL/GenBank/DDBJ databases">
        <title>Sequencing the genomes of 1000 actinobacteria strains.</title>
        <authorList>
            <person name="Klenk H.-P."/>
        </authorList>
    </citation>
    <scope>NUCLEOTIDE SEQUENCE [LARGE SCALE GENOMIC DNA]</scope>
    <source>
        <strain evidence="6 7">DSM 23819</strain>
    </source>
</reference>
<evidence type="ECO:0000256" key="1">
    <source>
        <dbReference type="ARBA" id="ARBA00007754"/>
    </source>
</evidence>
<evidence type="ECO:0000256" key="3">
    <source>
        <dbReference type="ARBA" id="ARBA00023295"/>
    </source>
</evidence>
<evidence type="ECO:0000313" key="6">
    <source>
        <dbReference type="EMBL" id="NYG60269.1"/>
    </source>
</evidence>
<dbReference type="InterPro" id="IPR017853">
    <property type="entry name" value="GH"/>
</dbReference>
<dbReference type="Gene3D" id="3.20.20.80">
    <property type="entry name" value="Glycosidases"/>
    <property type="match status" value="1"/>
</dbReference>
<keyword evidence="7" id="KW-1185">Reference proteome</keyword>
<protein>
    <recommendedName>
        <fullName evidence="5">GH26 domain-containing protein</fullName>
    </recommendedName>
</protein>
<accession>A0A7Y9UU88</accession>
<evidence type="ECO:0000256" key="2">
    <source>
        <dbReference type="ARBA" id="ARBA00022801"/>
    </source>
</evidence>
<proteinExistence type="inferred from homology"/>
<dbReference type="GO" id="GO:0016985">
    <property type="term" value="F:mannan endo-1,4-beta-mannosidase activity"/>
    <property type="evidence" value="ECO:0007669"/>
    <property type="project" value="InterPro"/>
</dbReference>
<name>A0A7Y9UU88_9ACTN</name>
<feature type="domain" description="GH26" evidence="5">
    <location>
        <begin position="21"/>
        <end position="301"/>
    </location>
</feature>
<dbReference type="InterPro" id="IPR022790">
    <property type="entry name" value="GH26_dom"/>
</dbReference>
<dbReference type="AlphaFoldDB" id="A0A7Y9UU88"/>